<feature type="domain" description="DUF218" evidence="1">
    <location>
        <begin position="34"/>
        <end position="141"/>
    </location>
</feature>
<keyword evidence="3" id="KW-1185">Reference proteome</keyword>
<evidence type="ECO:0000313" key="3">
    <source>
        <dbReference type="Proteomes" id="UP001138681"/>
    </source>
</evidence>
<gene>
    <name evidence="2" type="ORF">KCG46_05080</name>
</gene>
<proteinExistence type="predicted"/>
<dbReference type="RefSeq" id="WP_218404209.1">
    <property type="nucleotide sequence ID" value="NZ_JAGSPC010000001.1"/>
</dbReference>
<accession>A0A9X1JP12</accession>
<organism evidence="2 3">
    <name type="scientific">Erythrobacter crassostreae</name>
    <dbReference type="NCBI Taxonomy" id="2828328"/>
    <lineage>
        <taxon>Bacteria</taxon>
        <taxon>Pseudomonadati</taxon>
        <taxon>Pseudomonadota</taxon>
        <taxon>Alphaproteobacteria</taxon>
        <taxon>Sphingomonadales</taxon>
        <taxon>Erythrobacteraceae</taxon>
        <taxon>Erythrobacter/Porphyrobacter group</taxon>
        <taxon>Erythrobacter</taxon>
    </lineage>
</organism>
<name>A0A9X1JP12_9SPHN</name>
<dbReference type="Proteomes" id="UP001138681">
    <property type="component" value="Unassembled WGS sequence"/>
</dbReference>
<dbReference type="EMBL" id="JAGSPC010000001">
    <property type="protein sequence ID" value="MBV7258952.1"/>
    <property type="molecule type" value="Genomic_DNA"/>
</dbReference>
<dbReference type="CDD" id="cd06259">
    <property type="entry name" value="YdcF-like"/>
    <property type="match status" value="1"/>
</dbReference>
<protein>
    <submittedName>
        <fullName evidence="2">YdcF family protein</fullName>
    </submittedName>
</protein>
<sequence>MLKRFISAVVLAWAVGFLWFVVALPQPVDGLETDAVVVPTGGEGRIAQGLAVMDAGLAKTMLVSGVDREVKPAEFVAQFDVDEEMLECCITLGFAAVDTRGNASEIAQWVDDNEVTSIRLVTTDWHMRRAAGELSRKLPDGVKVIRDAVPSEPSFGSLFLEYHKLLASWTSGLIGL</sequence>
<dbReference type="AlphaFoldDB" id="A0A9X1JP12"/>
<reference evidence="2" key="1">
    <citation type="submission" date="2021-04" db="EMBL/GenBank/DDBJ databases">
        <authorList>
            <person name="Pira H."/>
            <person name="Risdian C."/>
            <person name="Wink J."/>
        </authorList>
    </citation>
    <scope>NUCLEOTIDE SEQUENCE</scope>
    <source>
        <strain evidence="2">WH158</strain>
    </source>
</reference>
<dbReference type="InterPro" id="IPR003848">
    <property type="entry name" value="DUF218"/>
</dbReference>
<evidence type="ECO:0000313" key="2">
    <source>
        <dbReference type="EMBL" id="MBV7258952.1"/>
    </source>
</evidence>
<dbReference type="Pfam" id="PF02698">
    <property type="entry name" value="DUF218"/>
    <property type="match status" value="1"/>
</dbReference>
<comment type="caution">
    <text evidence="2">The sequence shown here is derived from an EMBL/GenBank/DDBJ whole genome shotgun (WGS) entry which is preliminary data.</text>
</comment>
<evidence type="ECO:0000259" key="1">
    <source>
        <dbReference type="Pfam" id="PF02698"/>
    </source>
</evidence>